<feature type="transmembrane region" description="Helical" evidence="1">
    <location>
        <begin position="52"/>
        <end position="69"/>
    </location>
</feature>
<proteinExistence type="predicted"/>
<organism evidence="2 3">
    <name type="scientific">Tamilnaduibacter salinus</name>
    <dbReference type="NCBI Taxonomy" id="1484056"/>
    <lineage>
        <taxon>Bacteria</taxon>
        <taxon>Pseudomonadati</taxon>
        <taxon>Pseudomonadota</taxon>
        <taxon>Gammaproteobacteria</taxon>
        <taxon>Pseudomonadales</taxon>
        <taxon>Marinobacteraceae</taxon>
        <taxon>Tamilnaduibacter</taxon>
    </lineage>
</organism>
<gene>
    <name evidence="2" type="ORF">CF392_16440</name>
</gene>
<accession>A0A2A2HYZ4</accession>
<keyword evidence="3" id="KW-1185">Reference proteome</keyword>
<evidence type="ECO:0000313" key="2">
    <source>
        <dbReference type="EMBL" id="PAV24412.1"/>
    </source>
</evidence>
<evidence type="ECO:0000256" key="1">
    <source>
        <dbReference type="SAM" id="Phobius"/>
    </source>
</evidence>
<name>A0A2A2HYZ4_9GAMM</name>
<keyword evidence="1" id="KW-1133">Transmembrane helix</keyword>
<reference evidence="2 3" key="1">
    <citation type="submission" date="2017-07" db="EMBL/GenBank/DDBJ databases">
        <title>Tamlnaduibacter salinus (Mi-7) genome sequencing.</title>
        <authorList>
            <person name="Verma A."/>
            <person name="Krishnamurthi S."/>
        </authorList>
    </citation>
    <scope>NUCLEOTIDE SEQUENCE [LARGE SCALE GENOMIC DNA]</scope>
    <source>
        <strain evidence="2 3">Mi-7</strain>
    </source>
</reference>
<keyword evidence="1" id="KW-0812">Transmembrane</keyword>
<sequence>MLFVLYRLSRRARQAMLAEENYPVYFKILALECALLGFLVTGSFINQFRAEVLYWMVLLVAVGTNVYYLQPSSSVKRENSDSFAVEKLQSGSRS</sequence>
<protein>
    <submittedName>
        <fullName evidence="2">Uncharacterized protein</fullName>
    </submittedName>
</protein>
<dbReference type="EMBL" id="NMPM01000197">
    <property type="protein sequence ID" value="PAV24412.1"/>
    <property type="molecule type" value="Genomic_DNA"/>
</dbReference>
<feature type="transmembrane region" description="Helical" evidence="1">
    <location>
        <begin position="21"/>
        <end position="40"/>
    </location>
</feature>
<evidence type="ECO:0000313" key="3">
    <source>
        <dbReference type="Proteomes" id="UP000218332"/>
    </source>
</evidence>
<comment type="caution">
    <text evidence="2">The sequence shown here is derived from an EMBL/GenBank/DDBJ whole genome shotgun (WGS) entry which is preliminary data.</text>
</comment>
<keyword evidence="1" id="KW-0472">Membrane</keyword>
<dbReference type="Proteomes" id="UP000218332">
    <property type="component" value="Unassembled WGS sequence"/>
</dbReference>
<dbReference type="AlphaFoldDB" id="A0A2A2HYZ4"/>